<gene>
    <name evidence="2" type="ORF">PG997_002909</name>
</gene>
<evidence type="ECO:0000256" key="1">
    <source>
        <dbReference type="SAM" id="Phobius"/>
    </source>
</evidence>
<reference evidence="2 3" key="1">
    <citation type="submission" date="2023-01" db="EMBL/GenBank/DDBJ databases">
        <title>Analysis of 21 Apiospora genomes using comparative genomics revels a genus with tremendous synthesis potential of carbohydrate active enzymes and secondary metabolites.</title>
        <authorList>
            <person name="Sorensen T."/>
        </authorList>
    </citation>
    <scope>NUCLEOTIDE SEQUENCE [LARGE SCALE GENOMIC DNA]</scope>
    <source>
        <strain evidence="2 3">CBS 114990</strain>
    </source>
</reference>
<comment type="caution">
    <text evidence="2">The sequence shown here is derived from an EMBL/GenBank/DDBJ whole genome shotgun (WGS) entry which is preliminary data.</text>
</comment>
<keyword evidence="3" id="KW-1185">Reference proteome</keyword>
<dbReference type="RefSeq" id="XP_066670842.1">
    <property type="nucleotide sequence ID" value="XM_066807224.1"/>
</dbReference>
<dbReference type="Proteomes" id="UP001433268">
    <property type="component" value="Unassembled WGS sequence"/>
</dbReference>
<evidence type="ECO:0000313" key="2">
    <source>
        <dbReference type="EMBL" id="KAK8087948.1"/>
    </source>
</evidence>
<accession>A0ABR1WXU0</accession>
<name>A0ABR1WXU0_9PEZI</name>
<evidence type="ECO:0000313" key="3">
    <source>
        <dbReference type="Proteomes" id="UP001433268"/>
    </source>
</evidence>
<sequence>MRNGFSTTVFGTQSFSMKYFMTLISRRGSRFKSASGMLTNVTKMVIEIAASARFFSTYSGQLTTLPSALYLTALITYLSIFEVFLVSEFGLELFDYVQLTYLRGLGIWFGNPFS</sequence>
<organism evidence="2 3">
    <name type="scientific">Apiospora hydei</name>
    <dbReference type="NCBI Taxonomy" id="1337664"/>
    <lineage>
        <taxon>Eukaryota</taxon>
        <taxon>Fungi</taxon>
        <taxon>Dikarya</taxon>
        <taxon>Ascomycota</taxon>
        <taxon>Pezizomycotina</taxon>
        <taxon>Sordariomycetes</taxon>
        <taxon>Xylariomycetidae</taxon>
        <taxon>Amphisphaeriales</taxon>
        <taxon>Apiosporaceae</taxon>
        <taxon>Apiospora</taxon>
    </lineage>
</organism>
<protein>
    <submittedName>
        <fullName evidence="2">Uncharacterized protein</fullName>
    </submittedName>
</protein>
<keyword evidence="1" id="KW-0812">Transmembrane</keyword>
<dbReference type="EMBL" id="JAQQWN010000004">
    <property type="protein sequence ID" value="KAK8087948.1"/>
    <property type="molecule type" value="Genomic_DNA"/>
</dbReference>
<dbReference type="GeneID" id="92040284"/>
<keyword evidence="1" id="KW-1133">Transmembrane helix</keyword>
<proteinExistence type="predicted"/>
<keyword evidence="1" id="KW-0472">Membrane</keyword>
<feature type="transmembrane region" description="Helical" evidence="1">
    <location>
        <begin position="68"/>
        <end position="86"/>
    </location>
</feature>